<dbReference type="PANTHER" id="PTHR31240:SF0">
    <property type="entry name" value="MATERNAL EFFECT EMBRYO ARREST 18"/>
    <property type="match status" value="1"/>
</dbReference>
<dbReference type="RefSeq" id="XP_062685143.1">
    <property type="nucleotide sequence ID" value="XM_062820886.1"/>
</dbReference>
<evidence type="ECO:0000313" key="2">
    <source>
        <dbReference type="EMBL" id="KAK3351848.1"/>
    </source>
</evidence>
<dbReference type="SUPFAM" id="SSF142338">
    <property type="entry name" value="CofD-like"/>
    <property type="match status" value="1"/>
</dbReference>
<feature type="compositionally biased region" description="Polar residues" evidence="1">
    <location>
        <begin position="236"/>
        <end position="246"/>
    </location>
</feature>
<organism evidence="2 3">
    <name type="scientific">Neurospora tetraspora</name>
    <dbReference type="NCBI Taxonomy" id="94610"/>
    <lineage>
        <taxon>Eukaryota</taxon>
        <taxon>Fungi</taxon>
        <taxon>Dikarya</taxon>
        <taxon>Ascomycota</taxon>
        <taxon>Pezizomycotina</taxon>
        <taxon>Sordariomycetes</taxon>
        <taxon>Sordariomycetidae</taxon>
        <taxon>Sordariales</taxon>
        <taxon>Sordariaceae</taxon>
        <taxon>Neurospora</taxon>
    </lineage>
</organism>
<dbReference type="Pfam" id="PF01933">
    <property type="entry name" value="CofD"/>
    <property type="match status" value="1"/>
</dbReference>
<reference evidence="2" key="1">
    <citation type="journal article" date="2023" name="Mol. Phylogenet. Evol.">
        <title>Genome-scale phylogeny and comparative genomics of the fungal order Sordariales.</title>
        <authorList>
            <person name="Hensen N."/>
            <person name="Bonometti L."/>
            <person name="Westerberg I."/>
            <person name="Brannstrom I.O."/>
            <person name="Guillou S."/>
            <person name="Cros-Aarteil S."/>
            <person name="Calhoun S."/>
            <person name="Haridas S."/>
            <person name="Kuo A."/>
            <person name="Mondo S."/>
            <person name="Pangilinan J."/>
            <person name="Riley R."/>
            <person name="LaButti K."/>
            <person name="Andreopoulos B."/>
            <person name="Lipzen A."/>
            <person name="Chen C."/>
            <person name="Yan M."/>
            <person name="Daum C."/>
            <person name="Ng V."/>
            <person name="Clum A."/>
            <person name="Steindorff A."/>
            <person name="Ohm R.A."/>
            <person name="Martin F."/>
            <person name="Silar P."/>
            <person name="Natvig D.O."/>
            <person name="Lalanne C."/>
            <person name="Gautier V."/>
            <person name="Ament-Velasquez S.L."/>
            <person name="Kruys A."/>
            <person name="Hutchinson M.I."/>
            <person name="Powell A.J."/>
            <person name="Barry K."/>
            <person name="Miller A.N."/>
            <person name="Grigoriev I.V."/>
            <person name="Debuchy R."/>
            <person name="Gladieux P."/>
            <person name="Hiltunen Thoren M."/>
            <person name="Johannesson H."/>
        </authorList>
    </citation>
    <scope>NUCLEOTIDE SEQUENCE</scope>
    <source>
        <strain evidence="2">CBS 560.94</strain>
    </source>
</reference>
<accession>A0AAE0MUT3</accession>
<name>A0AAE0MUT3_9PEZI</name>
<comment type="caution">
    <text evidence="2">The sequence shown here is derived from an EMBL/GenBank/DDBJ whole genome shotgun (WGS) entry which is preliminary data.</text>
</comment>
<reference evidence="2" key="2">
    <citation type="submission" date="2023-06" db="EMBL/GenBank/DDBJ databases">
        <authorList>
            <consortium name="Lawrence Berkeley National Laboratory"/>
            <person name="Haridas S."/>
            <person name="Hensen N."/>
            <person name="Bonometti L."/>
            <person name="Westerberg I."/>
            <person name="Brannstrom I.O."/>
            <person name="Guillou S."/>
            <person name="Cros-Aarteil S."/>
            <person name="Calhoun S."/>
            <person name="Kuo A."/>
            <person name="Mondo S."/>
            <person name="Pangilinan J."/>
            <person name="Riley R."/>
            <person name="Labutti K."/>
            <person name="Andreopoulos B."/>
            <person name="Lipzen A."/>
            <person name="Chen C."/>
            <person name="Yanf M."/>
            <person name="Daum C."/>
            <person name="Ng V."/>
            <person name="Clum A."/>
            <person name="Steindorff A."/>
            <person name="Ohm R."/>
            <person name="Martin F."/>
            <person name="Silar P."/>
            <person name="Natvig D."/>
            <person name="Lalanne C."/>
            <person name="Gautier V."/>
            <person name="Ament-Velasquez S.L."/>
            <person name="Kruys A."/>
            <person name="Hutchinson M.I."/>
            <person name="Powell A.J."/>
            <person name="Barry K."/>
            <person name="Miller A.N."/>
            <person name="Grigoriev I.V."/>
            <person name="Debuchy R."/>
            <person name="Gladieux P."/>
            <person name="Thoren M.H."/>
            <person name="Johannesson H."/>
        </authorList>
    </citation>
    <scope>NUCLEOTIDE SEQUENCE</scope>
    <source>
        <strain evidence="2">CBS 560.94</strain>
    </source>
</reference>
<dbReference type="GO" id="GO:0043743">
    <property type="term" value="F:LPPG:FO 2-phospho-L-lactate transferase activity"/>
    <property type="evidence" value="ECO:0007669"/>
    <property type="project" value="InterPro"/>
</dbReference>
<dbReference type="PANTHER" id="PTHR31240">
    <property type="entry name" value="MATERNAL EFFECT EMBRYO ARREST 18"/>
    <property type="match status" value="1"/>
</dbReference>
<dbReference type="InterPro" id="IPR038136">
    <property type="entry name" value="CofD-like_dom_sf"/>
</dbReference>
<dbReference type="AlphaFoldDB" id="A0AAE0MUT3"/>
<proteinExistence type="predicted"/>
<dbReference type="InterPro" id="IPR002882">
    <property type="entry name" value="CofD"/>
</dbReference>
<dbReference type="Proteomes" id="UP001278500">
    <property type="component" value="Unassembled WGS sequence"/>
</dbReference>
<keyword evidence="3" id="KW-1185">Reference proteome</keyword>
<dbReference type="GeneID" id="87858040"/>
<sequence>MVEARHLLWAYISSPKRELIRSILNTLNLEIVKRTRPTSTFNFAEASIGNMFLTGARIFSGSFESAIYLLSMICSIPPNVNVLPAINSNFTHHISAGLGDGTTIAGQVAISHPSAPTALPDDVKISLATPSFPPLLHGGHGHGAPSFFHPAAMAMAMHDGGSNKLPLPQHLTVPSGSGSTSTVPSSSVTTTSSSVVTTTTTTPTKSSFPPSKPPGLTRARSQTETEDASLPGSLPSLRTQNISFSKSDSDEADQLSAGIERVWYINPYGHEIWPNANPKVIDALAATKMVVYSIGSLWTSIVPSLVLRGVGEALAGEEEEEETEDGEGGVRKVLVLNATIDRETGPKSKPMTATDFVRAVAKAGEQSRRSDPSYHPHPHGTEDNDSIEVDGDLDATSKEGKLLRKYVTHLIYLDGQQVVGGGRLARTGTWNAPKVDVRELEGLGIKCVGVEGRVQEDGKEVRYDEGGLGKALEGIIDE</sequence>
<feature type="region of interest" description="Disordered" evidence="1">
    <location>
        <begin position="361"/>
        <end position="389"/>
    </location>
</feature>
<gene>
    <name evidence="2" type="ORF">B0H65DRAFT_136644</name>
</gene>
<feature type="compositionally biased region" description="Basic and acidic residues" evidence="1">
    <location>
        <begin position="365"/>
        <end position="382"/>
    </location>
</feature>
<dbReference type="Gene3D" id="3.40.50.10680">
    <property type="entry name" value="CofD-like domains"/>
    <property type="match status" value="1"/>
</dbReference>
<evidence type="ECO:0000256" key="1">
    <source>
        <dbReference type="SAM" id="MobiDB-lite"/>
    </source>
</evidence>
<feature type="region of interest" description="Disordered" evidence="1">
    <location>
        <begin position="159"/>
        <end position="250"/>
    </location>
</feature>
<feature type="compositionally biased region" description="Low complexity" evidence="1">
    <location>
        <begin position="172"/>
        <end position="209"/>
    </location>
</feature>
<protein>
    <submittedName>
        <fullName evidence="2">Uncharacterized protein</fullName>
    </submittedName>
</protein>
<dbReference type="EMBL" id="JAUEPP010000002">
    <property type="protein sequence ID" value="KAK3351848.1"/>
    <property type="molecule type" value="Genomic_DNA"/>
</dbReference>
<evidence type="ECO:0000313" key="3">
    <source>
        <dbReference type="Proteomes" id="UP001278500"/>
    </source>
</evidence>